<comment type="caution">
    <text evidence="2">Lacks conserved residue(s) required for the propagation of feature annotation.</text>
</comment>
<evidence type="ECO:0000256" key="2">
    <source>
        <dbReference type="PROSITE-ProRule" id="PRU00076"/>
    </source>
</evidence>
<feature type="domain" description="VWFA" evidence="6">
    <location>
        <begin position="1931"/>
        <end position="2105"/>
    </location>
</feature>
<evidence type="ECO:0000256" key="3">
    <source>
        <dbReference type="SAM" id="SignalP"/>
    </source>
</evidence>
<dbReference type="InterPro" id="IPR057086">
    <property type="entry name" value="GBD_Irg-7_N"/>
</dbReference>
<dbReference type="SMART" id="SM00181">
    <property type="entry name" value="EGF"/>
    <property type="match status" value="4"/>
</dbReference>
<dbReference type="InterPro" id="IPR057085">
    <property type="entry name" value="Ig_Irg-7"/>
</dbReference>
<dbReference type="Pfam" id="PF24415">
    <property type="entry name" value="Ig_Irg-7"/>
    <property type="match status" value="2"/>
</dbReference>
<evidence type="ECO:0000313" key="8">
    <source>
        <dbReference type="WBParaSite" id="SSTP_0000876400.1"/>
    </source>
</evidence>
<dbReference type="Gene3D" id="3.10.100.10">
    <property type="entry name" value="Mannose-Binding Protein A, subunit A"/>
    <property type="match status" value="1"/>
</dbReference>
<dbReference type="AlphaFoldDB" id="A0A0K0EH04"/>
<name>A0A0K0EH04_STRER</name>
<proteinExistence type="predicted"/>
<dbReference type="Pfam" id="PF00092">
    <property type="entry name" value="VWA"/>
    <property type="match status" value="1"/>
</dbReference>
<dbReference type="Gene3D" id="2.10.25.10">
    <property type="entry name" value="Laminin"/>
    <property type="match status" value="3"/>
</dbReference>
<dbReference type="PROSITE" id="PS00022">
    <property type="entry name" value="EGF_1"/>
    <property type="match status" value="3"/>
</dbReference>
<feature type="domain" description="C-type lectin" evidence="5">
    <location>
        <begin position="1135"/>
        <end position="1255"/>
    </location>
</feature>
<dbReference type="InterPro" id="IPR006582">
    <property type="entry name" value="MD_domain"/>
</dbReference>
<organism evidence="8">
    <name type="scientific">Strongyloides stercoralis</name>
    <name type="common">Threadworm</name>
    <dbReference type="NCBI Taxonomy" id="6248"/>
    <lineage>
        <taxon>Eukaryota</taxon>
        <taxon>Metazoa</taxon>
        <taxon>Ecdysozoa</taxon>
        <taxon>Nematoda</taxon>
        <taxon>Chromadorea</taxon>
        <taxon>Rhabditida</taxon>
        <taxon>Tylenchina</taxon>
        <taxon>Panagrolaimomorpha</taxon>
        <taxon>Strongyloidoidea</taxon>
        <taxon>Strongyloididae</taxon>
        <taxon>Strongyloides</taxon>
    </lineage>
</organism>
<dbReference type="PROSITE" id="PS00615">
    <property type="entry name" value="C_TYPE_LECTIN_1"/>
    <property type="match status" value="1"/>
</dbReference>
<dbReference type="InterPro" id="IPR002035">
    <property type="entry name" value="VWF_A"/>
</dbReference>
<dbReference type="SUPFAM" id="SSF56436">
    <property type="entry name" value="C-type lectin-like"/>
    <property type="match status" value="1"/>
</dbReference>
<dbReference type="Proteomes" id="UP000035681">
    <property type="component" value="Unplaced"/>
</dbReference>
<evidence type="ECO:0000313" key="7">
    <source>
        <dbReference type="Proteomes" id="UP000035681"/>
    </source>
</evidence>
<feature type="disulfide bond" evidence="2">
    <location>
        <begin position="352"/>
        <end position="361"/>
    </location>
</feature>
<dbReference type="CDD" id="cd00037">
    <property type="entry name" value="CLECT"/>
    <property type="match status" value="1"/>
</dbReference>
<sequence>MSWFYCLLVLATFANTINGDEYLNRLKLANAFAPLSSNNNVDIEKLAANGPYLSCPVGWTGRFCESPICTNKSVPYMPTDTSSILIDKMMFQSGCVGTIEFPIDSSMKYVMITAHSDQGIPIVNLTDSNGNIVPYTSVYNSPGQGVSSYANLIPGTFSVTVNNGNILTKFCIVSINAASQLVVSGGFVSNPNDDIPHDGVSGASEFFVVEPFNIPSPGFIGSVKIRKNGNYLPEWVAVLTTRFGCGYAYYAGMYTCDENDSEFMYTVDGIDNNGYPFRRSNTFTCLKPINPPGPPTSTPIPATQCYNGGTVVGNTSTSVYCICPELYTGQTCQTVACVNGGISINSGTACDCLEGFSGFNCQDVVCPDAHKTGFGTDYKSLILVIRLSQSIKSKIPLIISSMQMNDLIWSLKKNDVYHSFVLVTVSDGGIISKNDFRDIDDFYDNLRNLQNNSITATGCTDTIVGGIESVFDTQLIYNKSPIYVITDVISSPNENYLSIMHRNTVRKFPIHILMVTDGSSQCGFDPMNHGFEVFEVISRRSGGLTYQLPLNDFVHFFQWTQSSTAFQMNMALFGDYRNCLMKGYTTFFVDNTEKSVFILATGTNLSLTITRPDFQVVNPVLNVHNGDSYIWEIFNDNLMIGEYLLLFSTVGGATYPCSYRVLTESKYELFLGISNQLTNDVSFFDPVYERPSHLVAQLGGLQGNIKDQFRLFAELTIYSNDKSGNIDPIYFSNGIYRDQCDYQLYFNAFTCRVPDQELMITVYADDNNGNTIQRSIPAVCADIELTPAPPGTCQNGGVPNPYNSSQCICQQNWSGKYCEQINCQNGGLQVNGRCSCPTGTGGRFCEKIKCFDRATNATFYNEERSLIFIVNIEYTMQHAVNELNTKLPDMIRDLQGVSSTFITQYILIAYNSTYNVGQYSGSNAADFLAAFNKVAGMPLLSDPNANCNGQLMEAISLGGLYNQKSQPLIFIFTDSDYLNSDFSQSSYNNILINMESLQSTINLIIPSTKICNNGVRTTTLSSDLKSLVEFTNGDVLFTVSPGNYLDYISTLHQSGRFGTFYSYDCSLNPITYYLPVDQWSQSFTIAAHGSDLKINVYDPYGNDASSDYLNQIISDNTNMINQYIIPCDSKRDIPRKQYCYNLQTSRLSWDNAQLACHQTKGSFLFDLFSPQKETFFDNQIGLIGVWLGLRRGSDNVWRWDAPDGVQRQPLGSYSNWATPPINGDGLDCAYLKKDITGQSKWYRDTCNTTYNFICQKHKYGQVISPDVDSANLLPAGIWKMKISGTGQCYFNAMIQSKIQIFYGFVNDIHEDVPNNVANLGSTTNRFIATTTGLEPINTESFVNNIDGNLNYAFMYKYNLNSTKIAKMLTPVTFQKRDGCLYKTVSQTFTCPDKDSNILSHEYFVKFSGIDQFGNLFERLSTSICTKSINKCLNGGYLYNGQCICPPNYTGSRCGTVLCFNGGEINENGTCTCQQEFTGVSCETPMCELKSQPNFSNDYKTLAIVIEQSYGSTSMIKYLIATLKSTIQKMTQGKQALWFNNYILVPFDQTKNSGVWTPVVASSNINDIIQGLKNIPSGQCADGMPCPSGNSCNRPIYRLLNYLFSRDDFKTPNSQVLLFTRSGVEDYEYYDLFTQIQQVKPVINVILADAASPCGLGYETMEARALMRLAGASEGNLYVMTSRQVATNLLPLYFPTLYTTNLIETQNLVRNCSNDEAIFQIDSDASEFTISYVGGLDSKLKLYGPDQVAITLPTPVVLSDTNRIYVIKTNSSSKVKTGTYRLYSQTSTRFCNIHIHANSPLEIFTGYAVVTDHLNGVTQDDGYFAPVAKIGAKNIMMFHANNLDNGYLTFVQLYSERGLFFTSEIKKRDSCSYEYYSTQTFECVFENFEVAVYGIDNNGNNFRRVTTGSCINEMPERDPSPAFCDLGLVKQDFLFVMDTSVNQYFSNLKSTAIGIVGKYYVQGLNNTRVGGISVADQAVLNFNLSQTITSNGLFGYFNTFQQNNSTKQNLAAAFTIASSIATDSTSGYRTDHGIRHTIVYLTSNVKYTGDDALQVYNSLKRSGSWGLLTVGLNIPYTAPIEVLNGNRCMYVSNDPNKFQTNAVNFVQSHSCRRFSRCGE</sequence>
<keyword evidence="2" id="KW-0245">EGF-like domain</keyword>
<dbReference type="SUPFAM" id="SSF53300">
    <property type="entry name" value="vWA-like"/>
    <property type="match status" value="1"/>
</dbReference>
<keyword evidence="3" id="KW-0732">Signal</keyword>
<dbReference type="SMART" id="SM00604">
    <property type="entry name" value="MD"/>
    <property type="match status" value="3"/>
</dbReference>
<feature type="domain" description="EGF-like" evidence="4">
    <location>
        <begin position="328"/>
        <end position="362"/>
    </location>
</feature>
<dbReference type="InterPro" id="IPR001304">
    <property type="entry name" value="C-type_lectin-like"/>
</dbReference>
<keyword evidence="7" id="KW-1185">Reference proteome</keyword>
<dbReference type="Pfam" id="PF23623">
    <property type="entry name" value="GBD_IRG7_N"/>
    <property type="match status" value="1"/>
</dbReference>
<feature type="disulfide bond" evidence="2">
    <location>
        <begin position="809"/>
        <end position="818"/>
    </location>
</feature>
<keyword evidence="1 2" id="KW-1015">Disulfide bond</keyword>
<dbReference type="InterPro" id="IPR053295">
    <property type="entry name" value="Innate_immunity_reg"/>
</dbReference>
<dbReference type="SMART" id="SM00034">
    <property type="entry name" value="CLECT"/>
    <property type="match status" value="1"/>
</dbReference>
<feature type="domain" description="EGF-like" evidence="4">
    <location>
        <begin position="1449"/>
        <end position="1482"/>
    </location>
</feature>
<dbReference type="PROSITE" id="PS01186">
    <property type="entry name" value="EGF_2"/>
    <property type="match status" value="1"/>
</dbReference>
<evidence type="ECO:0000259" key="6">
    <source>
        <dbReference type="PROSITE" id="PS50234"/>
    </source>
</evidence>
<dbReference type="InterPro" id="IPR016186">
    <property type="entry name" value="C-type_lectin-like/link_sf"/>
</dbReference>
<reference evidence="8" key="1">
    <citation type="submission" date="2015-08" db="UniProtKB">
        <authorList>
            <consortium name="WormBaseParasite"/>
        </authorList>
    </citation>
    <scope>IDENTIFICATION</scope>
</reference>
<dbReference type="PROSITE" id="PS50041">
    <property type="entry name" value="C_TYPE_LECTIN_2"/>
    <property type="match status" value="1"/>
</dbReference>
<feature type="domain" description="EGF-like" evidence="4">
    <location>
        <begin position="784"/>
        <end position="819"/>
    </location>
</feature>
<evidence type="ECO:0000313" key="9">
    <source>
        <dbReference type="WBParaSite" id="TCONS_00015819.p1"/>
    </source>
</evidence>
<dbReference type="PROSITE" id="PS50234">
    <property type="entry name" value="VWFA"/>
    <property type="match status" value="1"/>
</dbReference>
<dbReference type="STRING" id="6248.A0A0K0EH04"/>
<dbReference type="InterPro" id="IPR036465">
    <property type="entry name" value="vWFA_dom_sf"/>
</dbReference>
<dbReference type="WBParaSite" id="TCONS_00015819.p1">
    <property type="protein sequence ID" value="TCONS_00015819.p1"/>
    <property type="gene ID" value="XLOC_010585"/>
</dbReference>
<evidence type="ECO:0000256" key="1">
    <source>
        <dbReference type="ARBA" id="ARBA00023157"/>
    </source>
</evidence>
<dbReference type="PROSITE" id="PS50026">
    <property type="entry name" value="EGF_3"/>
    <property type="match status" value="3"/>
</dbReference>
<dbReference type="InterPro" id="IPR016187">
    <property type="entry name" value="CTDL_fold"/>
</dbReference>
<dbReference type="Pfam" id="PF00059">
    <property type="entry name" value="Lectin_C"/>
    <property type="match status" value="1"/>
</dbReference>
<dbReference type="InterPro" id="IPR000742">
    <property type="entry name" value="EGF"/>
</dbReference>
<evidence type="ECO:0000259" key="4">
    <source>
        <dbReference type="PROSITE" id="PS50026"/>
    </source>
</evidence>
<accession>A0A0K0EH04</accession>
<feature type="chain" id="PRO_5005328054" evidence="3">
    <location>
        <begin position="20"/>
        <end position="2118"/>
    </location>
</feature>
<feature type="signal peptide" evidence="3">
    <location>
        <begin position="1"/>
        <end position="19"/>
    </location>
</feature>
<dbReference type="InterPro" id="IPR018378">
    <property type="entry name" value="C-type_lectin_CS"/>
</dbReference>
<evidence type="ECO:0000259" key="5">
    <source>
        <dbReference type="PROSITE" id="PS50041"/>
    </source>
</evidence>
<dbReference type="PANTHER" id="PTHR47324">
    <property type="entry name" value="PROTEIN IRG-7-RELATED"/>
    <property type="match status" value="1"/>
</dbReference>
<protein>
    <submittedName>
        <fullName evidence="9">C-type lectin domain-containing protein</fullName>
    </submittedName>
    <submittedName>
        <fullName evidence="8">EGF-like domain-containing protein</fullName>
    </submittedName>
</protein>
<dbReference type="PANTHER" id="PTHR47324:SF2">
    <property type="entry name" value="EGF-LIKE DOMAIN-CONTAINING PROTEIN-RELATED"/>
    <property type="match status" value="1"/>
</dbReference>
<feature type="disulfide bond" evidence="2">
    <location>
        <begin position="1472"/>
        <end position="1481"/>
    </location>
</feature>
<dbReference type="WBParaSite" id="SSTP_0000876400.1">
    <property type="protein sequence ID" value="SSTP_0000876400.1"/>
    <property type="gene ID" value="SSTP_0000876400"/>
</dbReference>
<dbReference type="Gene3D" id="3.40.50.410">
    <property type="entry name" value="von Willebrand factor, type A domain"/>
    <property type="match status" value="1"/>
</dbReference>